<dbReference type="RefSeq" id="WP_199706032.1">
    <property type="nucleotide sequence ID" value="NZ_JAEMNV010000006.1"/>
</dbReference>
<dbReference type="InterPro" id="IPR000835">
    <property type="entry name" value="HTH_MarR-typ"/>
</dbReference>
<dbReference type="PANTHER" id="PTHR33164">
    <property type="entry name" value="TRANSCRIPTIONAL REGULATOR, MARR FAMILY"/>
    <property type="match status" value="1"/>
</dbReference>
<name>A0A934U546_9NOCA</name>
<dbReference type="Gene3D" id="1.10.10.10">
    <property type="entry name" value="Winged helix-like DNA-binding domain superfamily/Winged helix DNA-binding domain"/>
    <property type="match status" value="1"/>
</dbReference>
<dbReference type="GO" id="GO:0003700">
    <property type="term" value="F:DNA-binding transcription factor activity"/>
    <property type="evidence" value="ECO:0007669"/>
    <property type="project" value="InterPro"/>
</dbReference>
<dbReference type="InterPro" id="IPR036390">
    <property type="entry name" value="WH_DNA-bd_sf"/>
</dbReference>
<dbReference type="InterPro" id="IPR036388">
    <property type="entry name" value="WH-like_DNA-bd_sf"/>
</dbReference>
<dbReference type="EMBL" id="JAEMNV010000006">
    <property type="protein sequence ID" value="MBJ8341174.1"/>
    <property type="molecule type" value="Genomic_DNA"/>
</dbReference>
<evidence type="ECO:0000256" key="2">
    <source>
        <dbReference type="ARBA" id="ARBA00023125"/>
    </source>
</evidence>
<dbReference type="InterPro" id="IPR023187">
    <property type="entry name" value="Tscrpt_reg_MarR-type_CS"/>
</dbReference>
<keyword evidence="6" id="KW-1185">Reference proteome</keyword>
<dbReference type="PROSITE" id="PS01117">
    <property type="entry name" value="HTH_MARR_1"/>
    <property type="match status" value="1"/>
</dbReference>
<evidence type="ECO:0000256" key="3">
    <source>
        <dbReference type="ARBA" id="ARBA00023163"/>
    </source>
</evidence>
<accession>A0A934U546</accession>
<protein>
    <submittedName>
        <fullName evidence="5">MarR family transcriptional regulator</fullName>
    </submittedName>
</protein>
<organism evidence="5 6">
    <name type="scientific">Antrihabitans stalagmiti</name>
    <dbReference type="NCBI Taxonomy" id="2799499"/>
    <lineage>
        <taxon>Bacteria</taxon>
        <taxon>Bacillati</taxon>
        <taxon>Actinomycetota</taxon>
        <taxon>Actinomycetes</taxon>
        <taxon>Mycobacteriales</taxon>
        <taxon>Nocardiaceae</taxon>
        <taxon>Antrihabitans</taxon>
    </lineage>
</organism>
<dbReference type="GO" id="GO:0003677">
    <property type="term" value="F:DNA binding"/>
    <property type="evidence" value="ECO:0007669"/>
    <property type="project" value="UniProtKB-KW"/>
</dbReference>
<reference evidence="5" key="1">
    <citation type="submission" date="2020-12" db="EMBL/GenBank/DDBJ databases">
        <title>Antrihabitans popcorni sp. nov. and Antrihabitans auranticaus sp. nov., isolated from a larva cave.</title>
        <authorList>
            <person name="Lee S.D."/>
            <person name="Kim I.S."/>
        </authorList>
    </citation>
    <scope>NUCLEOTIDE SEQUENCE</scope>
    <source>
        <strain evidence="5">YC3-6</strain>
    </source>
</reference>
<proteinExistence type="predicted"/>
<keyword evidence="3" id="KW-0804">Transcription</keyword>
<keyword evidence="1" id="KW-0805">Transcription regulation</keyword>
<dbReference type="SUPFAM" id="SSF46785">
    <property type="entry name" value="Winged helix' DNA-binding domain"/>
    <property type="match status" value="1"/>
</dbReference>
<evidence type="ECO:0000313" key="6">
    <source>
        <dbReference type="Proteomes" id="UP000655868"/>
    </source>
</evidence>
<dbReference type="GO" id="GO:0006950">
    <property type="term" value="P:response to stress"/>
    <property type="evidence" value="ECO:0007669"/>
    <property type="project" value="TreeGrafter"/>
</dbReference>
<evidence type="ECO:0000256" key="1">
    <source>
        <dbReference type="ARBA" id="ARBA00023015"/>
    </source>
</evidence>
<feature type="domain" description="HTH marR-type" evidence="4">
    <location>
        <begin position="6"/>
        <end position="140"/>
    </location>
</feature>
<dbReference type="PANTHER" id="PTHR33164:SF43">
    <property type="entry name" value="HTH-TYPE TRANSCRIPTIONAL REPRESSOR YETL"/>
    <property type="match status" value="1"/>
</dbReference>
<dbReference type="PROSITE" id="PS50995">
    <property type="entry name" value="HTH_MARR_2"/>
    <property type="match status" value="1"/>
</dbReference>
<dbReference type="SMART" id="SM00347">
    <property type="entry name" value="HTH_MARR"/>
    <property type="match status" value="1"/>
</dbReference>
<evidence type="ECO:0000259" key="4">
    <source>
        <dbReference type="PROSITE" id="PS50995"/>
    </source>
</evidence>
<dbReference type="InterPro" id="IPR039422">
    <property type="entry name" value="MarR/SlyA-like"/>
</dbReference>
<dbReference type="AlphaFoldDB" id="A0A934U546"/>
<dbReference type="Pfam" id="PF12802">
    <property type="entry name" value="MarR_2"/>
    <property type="match status" value="1"/>
</dbReference>
<sequence>MTVGHPPPLARLFAIAYRSFIDGLHTRLAERGWSDVRPNYGFVLIAARDNGIQSSEIAVLMGVSKQAASKLIESMEDAGYVRRDPHPADQRAKIIHLTSRGTDLLVAVEEIYEELEQTWADAIGRRQVETVRSGIIKALMATNDGQLPAIRPPES</sequence>
<gene>
    <name evidence="5" type="ORF">JGU71_20000</name>
</gene>
<evidence type="ECO:0000313" key="5">
    <source>
        <dbReference type="EMBL" id="MBJ8341174.1"/>
    </source>
</evidence>
<keyword evidence="2" id="KW-0238">DNA-binding</keyword>
<dbReference type="PRINTS" id="PR00598">
    <property type="entry name" value="HTHMARR"/>
</dbReference>
<dbReference type="Proteomes" id="UP000655868">
    <property type="component" value="Unassembled WGS sequence"/>
</dbReference>
<comment type="caution">
    <text evidence="5">The sequence shown here is derived from an EMBL/GenBank/DDBJ whole genome shotgun (WGS) entry which is preliminary data.</text>
</comment>